<comment type="caution">
    <text evidence="1">The sequence shown here is derived from an EMBL/GenBank/DDBJ whole genome shotgun (WGS) entry which is preliminary data.</text>
</comment>
<dbReference type="RefSeq" id="WP_151859595.1">
    <property type="nucleotide sequence ID" value="NZ_WBZC01000001.1"/>
</dbReference>
<dbReference type="Proteomes" id="UP000432715">
    <property type="component" value="Unassembled WGS sequence"/>
</dbReference>
<gene>
    <name evidence="1" type="ORF">F8154_00370</name>
</gene>
<dbReference type="OrthoDB" id="9922223at2"/>
<dbReference type="AlphaFoldDB" id="A0A6I0FP53"/>
<evidence type="ECO:0000313" key="1">
    <source>
        <dbReference type="EMBL" id="KAB3541006.1"/>
    </source>
</evidence>
<keyword evidence="2" id="KW-1185">Reference proteome</keyword>
<accession>A0A6I0FP53</accession>
<protein>
    <submittedName>
        <fullName evidence="1">Uncharacterized protein</fullName>
    </submittedName>
</protein>
<name>A0A6I0FP53_9FIRM</name>
<dbReference type="EMBL" id="WBZC01000001">
    <property type="protein sequence ID" value="KAB3541006.1"/>
    <property type="molecule type" value="Genomic_DNA"/>
</dbReference>
<organism evidence="1 2">
    <name type="scientific">Alkaliphilus pronyensis</name>
    <dbReference type="NCBI Taxonomy" id="1482732"/>
    <lineage>
        <taxon>Bacteria</taxon>
        <taxon>Bacillati</taxon>
        <taxon>Bacillota</taxon>
        <taxon>Clostridia</taxon>
        <taxon>Peptostreptococcales</taxon>
        <taxon>Natronincolaceae</taxon>
        <taxon>Alkaliphilus</taxon>
    </lineage>
</organism>
<evidence type="ECO:0000313" key="2">
    <source>
        <dbReference type="Proteomes" id="UP000432715"/>
    </source>
</evidence>
<reference evidence="1 2" key="1">
    <citation type="submission" date="2019-10" db="EMBL/GenBank/DDBJ databases">
        <title>Alkaliphilus serpentinus sp. nov. and Alkaliphilus pronyensis sp. nov., two novel anaerobic alkaliphilic species isolated from the serpentinized-hosted hydrothermal field of the Prony Bay (New Caledonia).</title>
        <authorList>
            <person name="Postec A."/>
        </authorList>
    </citation>
    <scope>NUCLEOTIDE SEQUENCE [LARGE SCALE GENOMIC DNA]</scope>
    <source>
        <strain evidence="1 2">LacV</strain>
    </source>
</reference>
<sequence length="61" mass="7084">MSLVDLSLNIANFNIRLNINKEKVNKIESLDKVLRNEKAYNEAVDNIELIKANLHNMNIFK</sequence>
<proteinExistence type="predicted"/>